<feature type="compositionally biased region" description="Basic and acidic residues" evidence="9">
    <location>
        <begin position="304"/>
        <end position="345"/>
    </location>
</feature>
<keyword evidence="5 8" id="KW-0694">RNA-binding</keyword>
<dbReference type="Proteomes" id="UP000504629">
    <property type="component" value="Unplaced"/>
</dbReference>
<dbReference type="PROSITE" id="PS50102">
    <property type="entry name" value="RRM"/>
    <property type="match status" value="1"/>
</dbReference>
<evidence type="ECO:0000256" key="1">
    <source>
        <dbReference type="ARBA" id="ARBA00004324"/>
    </source>
</evidence>
<evidence type="ECO:0000313" key="11">
    <source>
        <dbReference type="Proteomes" id="UP000504629"/>
    </source>
</evidence>
<dbReference type="CTD" id="33982"/>
<dbReference type="PANTHER" id="PTHR13952:SF5">
    <property type="entry name" value="U1 SMALL NUCLEAR RIBONUCLEOPROTEIN 70 KDA"/>
    <property type="match status" value="1"/>
</dbReference>
<dbReference type="GO" id="GO:0071004">
    <property type="term" value="C:U2-type prespliceosome"/>
    <property type="evidence" value="ECO:0007669"/>
    <property type="project" value="TreeGrafter"/>
</dbReference>
<evidence type="ECO:0000256" key="5">
    <source>
        <dbReference type="ARBA" id="ARBA00022884"/>
    </source>
</evidence>
<dbReference type="InterPro" id="IPR022023">
    <property type="entry name" value="U1snRNP70_N"/>
</dbReference>
<feature type="compositionally biased region" description="Gly residues" evidence="9">
    <location>
        <begin position="191"/>
        <end position="200"/>
    </location>
</feature>
<dbReference type="GO" id="GO:0016607">
    <property type="term" value="C:nuclear speck"/>
    <property type="evidence" value="ECO:0007669"/>
    <property type="project" value="UniProtKB-SubCell"/>
</dbReference>
<organism evidence="11 12">
    <name type="scientific">Bombyx mandarina</name>
    <name type="common">Wild silk moth</name>
    <name type="synonym">Wild silkworm</name>
    <dbReference type="NCBI Taxonomy" id="7092"/>
    <lineage>
        <taxon>Eukaryota</taxon>
        <taxon>Metazoa</taxon>
        <taxon>Ecdysozoa</taxon>
        <taxon>Arthropoda</taxon>
        <taxon>Hexapoda</taxon>
        <taxon>Insecta</taxon>
        <taxon>Pterygota</taxon>
        <taxon>Neoptera</taxon>
        <taxon>Endopterygota</taxon>
        <taxon>Lepidoptera</taxon>
        <taxon>Glossata</taxon>
        <taxon>Ditrysia</taxon>
        <taxon>Bombycoidea</taxon>
        <taxon>Bombycidae</taxon>
        <taxon>Bombycinae</taxon>
        <taxon>Bombyx</taxon>
    </lineage>
</organism>
<keyword evidence="7 12" id="KW-0687">Ribonucleoprotein</keyword>
<dbReference type="GO" id="GO:0030619">
    <property type="term" value="F:U1 snRNA binding"/>
    <property type="evidence" value="ECO:0007669"/>
    <property type="project" value="InterPro"/>
</dbReference>
<name>A0A6J2JQ05_BOMMA</name>
<dbReference type="GO" id="GO:0005685">
    <property type="term" value="C:U1 snRNP"/>
    <property type="evidence" value="ECO:0007669"/>
    <property type="project" value="TreeGrafter"/>
</dbReference>
<dbReference type="InterPro" id="IPR000504">
    <property type="entry name" value="RRM_dom"/>
</dbReference>
<feature type="region of interest" description="Disordered" evidence="9">
    <location>
        <begin position="189"/>
        <end position="352"/>
    </location>
</feature>
<dbReference type="InterPro" id="IPR012677">
    <property type="entry name" value="Nucleotide-bd_a/b_plait_sf"/>
</dbReference>
<dbReference type="OrthoDB" id="4207594at2759"/>
<evidence type="ECO:0000256" key="4">
    <source>
        <dbReference type="ARBA" id="ARBA00022664"/>
    </source>
</evidence>
<reference evidence="12" key="1">
    <citation type="submission" date="2025-08" db="UniProtKB">
        <authorList>
            <consortium name="RefSeq"/>
        </authorList>
    </citation>
    <scope>IDENTIFICATION</scope>
    <source>
        <tissue evidence="12">Silk gland</tissue>
    </source>
</reference>
<proteinExistence type="predicted"/>
<dbReference type="GO" id="GO:0071011">
    <property type="term" value="C:precatalytic spliceosome"/>
    <property type="evidence" value="ECO:0007669"/>
    <property type="project" value="TreeGrafter"/>
</dbReference>
<keyword evidence="11" id="KW-1185">Reference proteome</keyword>
<dbReference type="GeneID" id="114243897"/>
<feature type="compositionally biased region" description="Basic residues" evidence="9">
    <location>
        <begin position="249"/>
        <end position="269"/>
    </location>
</feature>
<feature type="compositionally biased region" description="Basic and acidic residues" evidence="9">
    <location>
        <begin position="206"/>
        <end position="248"/>
    </location>
</feature>
<dbReference type="KEGG" id="bman:114243897"/>
<dbReference type="SMART" id="SM00360">
    <property type="entry name" value="RRM"/>
    <property type="match status" value="1"/>
</dbReference>
<dbReference type="InterPro" id="IPR034143">
    <property type="entry name" value="snRNP70_RRM"/>
</dbReference>
<dbReference type="RefSeq" id="XP_028031348.1">
    <property type="nucleotide sequence ID" value="XM_028175547.1"/>
</dbReference>
<dbReference type="GO" id="GO:0003729">
    <property type="term" value="F:mRNA binding"/>
    <property type="evidence" value="ECO:0007669"/>
    <property type="project" value="TreeGrafter"/>
</dbReference>
<dbReference type="InterPro" id="IPR051183">
    <property type="entry name" value="U1_U11-U12_snRNP_70-35kDa"/>
</dbReference>
<evidence type="ECO:0000256" key="3">
    <source>
        <dbReference type="ARBA" id="ARBA00016996"/>
    </source>
</evidence>
<evidence type="ECO:0000313" key="12">
    <source>
        <dbReference type="RefSeq" id="XP_028031348.1"/>
    </source>
</evidence>
<dbReference type="PANTHER" id="PTHR13952">
    <property type="entry name" value="U1 SMALL NUCLEAR RIBONUCLEOPROTEIN 70 KD"/>
    <property type="match status" value="1"/>
</dbReference>
<keyword evidence="6" id="KW-0539">Nucleus</keyword>
<dbReference type="GO" id="GO:0000398">
    <property type="term" value="P:mRNA splicing, via spliceosome"/>
    <property type="evidence" value="ECO:0007669"/>
    <property type="project" value="TreeGrafter"/>
</dbReference>
<dbReference type="AlphaFoldDB" id="A0A6J2JQ05"/>
<feature type="domain" description="RRM" evidence="10">
    <location>
        <begin position="102"/>
        <end position="180"/>
    </location>
</feature>
<gene>
    <name evidence="12" type="primary">LOC114243897</name>
</gene>
<feature type="compositionally biased region" description="Basic residues" evidence="9">
    <location>
        <begin position="279"/>
        <end position="303"/>
    </location>
</feature>
<evidence type="ECO:0000256" key="2">
    <source>
        <dbReference type="ARBA" id="ARBA00004642"/>
    </source>
</evidence>
<dbReference type="CDD" id="cd12236">
    <property type="entry name" value="RRM_snRNP70"/>
    <property type="match status" value="1"/>
</dbReference>
<accession>A0A6J2JQ05</accession>
<evidence type="ECO:0000256" key="7">
    <source>
        <dbReference type="ARBA" id="ARBA00023274"/>
    </source>
</evidence>
<comment type="subcellular location">
    <subcellularLocation>
        <location evidence="1">Nucleus speckle</location>
    </subcellularLocation>
    <subcellularLocation>
        <location evidence="2">Nucleus</location>
        <location evidence="2">Nucleoplasm</location>
    </subcellularLocation>
</comment>
<sequence length="352" mass="41553">MTQFLPPNLLALFAARDPIPYLPPAAKLPHEKKQKGYDGVGAFLSCFEHPSETPPPTRVETREERIERRRREKAEQIAYKLEQEIALWDPSSNPKVTADPFKTLFVARVNYDTSESKLRREFEGYGAIKKIHMVYDKENGKPRGYAFIEYEHERDMHSAYKHADGKKIDGKRVLVDVERARTVKGWLPRRLGGGLGGTRRGGADVNIKHSGREDNERERERYRAEQRHLREHGEDRGRQGGTPREHGASRRRSRSRSRRRSSSRSRRPKTRDEEEPESRRRRRSRSRSERRRSRRDKKRSRRSRDKEHKLKPDDIHIKQEPLDDYSMEQHEGLMIKQEPPDETKYNPDLSMY</sequence>
<evidence type="ECO:0000256" key="8">
    <source>
        <dbReference type="PROSITE-ProRule" id="PRU00176"/>
    </source>
</evidence>
<dbReference type="FunFam" id="3.30.70.330:FF:000153">
    <property type="entry name" value="U1 small nuclear ribonucleoprotein 70 kDa"/>
    <property type="match status" value="1"/>
</dbReference>
<dbReference type="InterPro" id="IPR035979">
    <property type="entry name" value="RBD_domain_sf"/>
</dbReference>
<evidence type="ECO:0000256" key="6">
    <source>
        <dbReference type="ARBA" id="ARBA00023242"/>
    </source>
</evidence>
<protein>
    <recommendedName>
        <fullName evidence="3">U1 small nuclear ribonucleoprotein 70 kDa</fullName>
    </recommendedName>
</protein>
<dbReference type="Pfam" id="PF00076">
    <property type="entry name" value="RRM_1"/>
    <property type="match status" value="1"/>
</dbReference>
<keyword evidence="4" id="KW-0507">mRNA processing</keyword>
<dbReference type="Pfam" id="PF12220">
    <property type="entry name" value="U1snRNP70_N"/>
    <property type="match status" value="1"/>
</dbReference>
<dbReference type="Gene3D" id="3.30.70.330">
    <property type="match status" value="1"/>
</dbReference>
<evidence type="ECO:0000256" key="9">
    <source>
        <dbReference type="SAM" id="MobiDB-lite"/>
    </source>
</evidence>
<dbReference type="SUPFAM" id="SSF54928">
    <property type="entry name" value="RNA-binding domain, RBD"/>
    <property type="match status" value="1"/>
</dbReference>
<evidence type="ECO:0000259" key="10">
    <source>
        <dbReference type="PROSITE" id="PS50102"/>
    </source>
</evidence>